<reference evidence="9" key="2">
    <citation type="submission" date="2022-06" db="UniProtKB">
        <authorList>
            <consortium name="EnsemblMetazoa"/>
        </authorList>
    </citation>
    <scope>IDENTIFICATION</scope>
</reference>
<dbReference type="OrthoDB" id="10051449at2759"/>
<dbReference type="GO" id="GO:0016787">
    <property type="term" value="F:hydrolase activity"/>
    <property type="evidence" value="ECO:0007669"/>
    <property type="project" value="UniProtKB-KW"/>
</dbReference>
<dbReference type="GO" id="GO:0005634">
    <property type="term" value="C:nucleus"/>
    <property type="evidence" value="ECO:0007669"/>
    <property type="project" value="UniProtKB-SubCell"/>
</dbReference>
<proteinExistence type="inferred from homology"/>
<accession>A0A8R2JV40</accession>
<evidence type="ECO:0000256" key="4">
    <source>
        <dbReference type="ARBA" id="ARBA00022722"/>
    </source>
</evidence>
<dbReference type="RefSeq" id="XP_029348192.1">
    <property type="nucleotide sequence ID" value="XM_029492332.1"/>
</dbReference>
<dbReference type="GO" id="GO:0004518">
    <property type="term" value="F:nuclease activity"/>
    <property type="evidence" value="ECO:0007669"/>
    <property type="project" value="UniProtKB-KW"/>
</dbReference>
<evidence type="ECO:0000259" key="8">
    <source>
        <dbReference type="Pfam" id="PF13359"/>
    </source>
</evidence>
<keyword evidence="4" id="KW-0540">Nuclease</keyword>
<evidence type="ECO:0000256" key="7">
    <source>
        <dbReference type="ARBA" id="ARBA00023242"/>
    </source>
</evidence>
<dbReference type="InterPro" id="IPR045249">
    <property type="entry name" value="HARBI1-like"/>
</dbReference>
<reference evidence="10" key="1">
    <citation type="submission" date="2010-06" db="EMBL/GenBank/DDBJ databases">
        <authorList>
            <person name="Jiang H."/>
            <person name="Abraham K."/>
            <person name="Ali S."/>
            <person name="Alsbrooks S.L."/>
            <person name="Anim B.N."/>
            <person name="Anosike U.S."/>
            <person name="Attaway T."/>
            <person name="Bandaranaike D.P."/>
            <person name="Battles P.K."/>
            <person name="Bell S.N."/>
            <person name="Bell A.V."/>
            <person name="Beltran B."/>
            <person name="Bickham C."/>
            <person name="Bustamante Y."/>
            <person name="Caleb T."/>
            <person name="Canada A."/>
            <person name="Cardenas V."/>
            <person name="Carter K."/>
            <person name="Chacko J."/>
            <person name="Chandrabose M.N."/>
            <person name="Chavez D."/>
            <person name="Chavez A."/>
            <person name="Chen L."/>
            <person name="Chu H.-S."/>
            <person name="Claassen K.J."/>
            <person name="Cockrell R."/>
            <person name="Collins M."/>
            <person name="Cooper J.A."/>
            <person name="Cree A."/>
            <person name="Curry S.M."/>
            <person name="Da Y."/>
            <person name="Dao M.D."/>
            <person name="Das B."/>
            <person name="Davila M.-L."/>
            <person name="Davy-Carroll L."/>
            <person name="Denson S."/>
            <person name="Dinh H."/>
            <person name="Ebong V.E."/>
            <person name="Edwards J.R."/>
            <person name="Egan A."/>
            <person name="El-Daye J."/>
            <person name="Escobedo L."/>
            <person name="Fernandez S."/>
            <person name="Fernando P.R."/>
            <person name="Flagg N."/>
            <person name="Forbes L.D."/>
            <person name="Fowler R.G."/>
            <person name="Fu Q."/>
            <person name="Gabisi R.A."/>
            <person name="Ganer J."/>
            <person name="Garbino Pronczuk A."/>
            <person name="Garcia R.M."/>
            <person name="Garner T."/>
            <person name="Garrett T.E."/>
            <person name="Gonzalez D.A."/>
            <person name="Hamid H."/>
            <person name="Hawkins E.S."/>
            <person name="Hirani K."/>
            <person name="Hogues M.E."/>
            <person name="Hollins B."/>
            <person name="Hsiao C.-H."/>
            <person name="Jabil R."/>
            <person name="James M.L."/>
            <person name="Jhangiani S.N."/>
            <person name="Johnson B."/>
            <person name="Johnson Q."/>
            <person name="Joshi V."/>
            <person name="Kalu J.B."/>
            <person name="Kam C."/>
            <person name="Kashfia A."/>
            <person name="Keebler J."/>
            <person name="Kisamo H."/>
            <person name="Kovar C.L."/>
            <person name="Lago L.A."/>
            <person name="Lai C.-Y."/>
            <person name="Laidlaw J."/>
            <person name="Lara F."/>
            <person name="Le T.-K."/>
            <person name="Lee S.L."/>
            <person name="Legall F.H."/>
            <person name="Lemon S.J."/>
            <person name="Lewis L.R."/>
            <person name="Li B."/>
            <person name="Liu Y."/>
            <person name="Liu Y.-S."/>
            <person name="Lopez J."/>
            <person name="Lozado R.J."/>
            <person name="Lu J."/>
            <person name="Madu R.C."/>
            <person name="Maheshwari M."/>
            <person name="Maheshwari R."/>
            <person name="Malloy K."/>
            <person name="Martinez E."/>
            <person name="Mathew T."/>
            <person name="Mercado I.C."/>
            <person name="Mercado C."/>
            <person name="Meyer B."/>
            <person name="Montgomery K."/>
            <person name="Morgan M.B."/>
            <person name="Munidasa M."/>
            <person name="Nazareth L.V."/>
            <person name="Nelson J."/>
            <person name="Ng B.M."/>
            <person name="Nguyen N.B."/>
            <person name="Nguyen P.Q."/>
            <person name="Nguyen T."/>
            <person name="Obregon M."/>
            <person name="Okwuonu G.O."/>
            <person name="Onwere C.G."/>
            <person name="Orozco G."/>
            <person name="Parra A."/>
            <person name="Patel S."/>
            <person name="Patil S."/>
            <person name="Perez A."/>
            <person name="Perez Y."/>
            <person name="Pham C."/>
            <person name="Primus E.L."/>
            <person name="Pu L.-L."/>
            <person name="Puazo M."/>
            <person name="Qin X."/>
            <person name="Quiroz J.B."/>
            <person name="Reese J."/>
            <person name="Richards S."/>
            <person name="Rives C.M."/>
            <person name="Robberts R."/>
            <person name="Ruiz S.J."/>
            <person name="Ruiz M.J."/>
            <person name="Santibanez J."/>
            <person name="Schneider B.W."/>
            <person name="Sisson I."/>
            <person name="Smith M."/>
            <person name="Sodergren E."/>
            <person name="Song X.-Z."/>
            <person name="Song B.B."/>
            <person name="Summersgill H."/>
            <person name="Thelus R."/>
            <person name="Thornton R.D."/>
            <person name="Trejos Z.Y."/>
            <person name="Usmani K."/>
            <person name="Vattathil S."/>
            <person name="Villasana D."/>
            <person name="Walker D.L."/>
            <person name="Wang S."/>
            <person name="Wang K."/>
            <person name="White C.S."/>
            <person name="Williams A.C."/>
            <person name="Williamson J."/>
            <person name="Wilson K."/>
            <person name="Woghiren I.O."/>
            <person name="Woodworth J.R."/>
            <person name="Worley K.C."/>
            <person name="Wright R.A."/>
            <person name="Wu W."/>
            <person name="Young L."/>
            <person name="Zhang L."/>
            <person name="Zhang J."/>
            <person name="Zhu Y."/>
            <person name="Muzny D.M."/>
            <person name="Weinstock G."/>
            <person name="Gibbs R.A."/>
        </authorList>
    </citation>
    <scope>NUCLEOTIDE SEQUENCE [LARGE SCALE GENOMIC DNA]</scope>
    <source>
        <strain evidence="10">LSR1</strain>
    </source>
</reference>
<evidence type="ECO:0000256" key="5">
    <source>
        <dbReference type="ARBA" id="ARBA00022723"/>
    </source>
</evidence>
<dbReference type="EnsemblMetazoa" id="XM_029492332.1">
    <property type="protein sequence ID" value="XP_029348192.1"/>
    <property type="gene ID" value="LOC115034848"/>
</dbReference>
<keyword evidence="7" id="KW-0539">Nucleus</keyword>
<keyword evidence="5" id="KW-0479">Metal-binding</keyword>
<feature type="domain" description="DDE Tnp4" evidence="8">
    <location>
        <begin position="178"/>
        <end position="331"/>
    </location>
</feature>
<comment type="cofactor">
    <cofactor evidence="1">
        <name>a divalent metal cation</name>
        <dbReference type="ChEBI" id="CHEBI:60240"/>
    </cofactor>
</comment>
<sequence length="411" mass="47282">MEPELVDVVLSVCGVLAQECANQIISNLKNKRKIWVRDWVARRNILGGSNTLLTELRVEDRPGLMNYMRMSDGHFNILLKKLETRIQKQDTFFREAITAKTKLEITLRFLATGESYSSLQYFFRVPKCTISLFVPDVCTEIYNVLENFIKCPSSVEEWNEIGKNFGLRWNCPDCYGAIDGKHVVIKAPANSGSEFFNYKGSFSIVLLAVVDHDYCFRYLDVGANGRCSDGGIFRNSSLKLAIENDFLNLPENGYFVADDAFPLTKYMMKPYSRRKLSKEHYIFNYRLSRARRIVENAFGILAHRFQIYLKPIQLQPSKVEEIVKATCALHNWLRITSGSTYMPPGSYDEELAGSTTVRMGSWHSQIQPTGLVEAPPLRFGQNYPRSAIEKRELLCKYFNEEEPWQENIFDV</sequence>
<dbReference type="GeneID" id="115034848"/>
<dbReference type="PANTHER" id="PTHR22930">
    <property type="match status" value="1"/>
</dbReference>
<keyword evidence="6" id="KW-0378">Hydrolase</keyword>
<dbReference type="InterPro" id="IPR027806">
    <property type="entry name" value="HARBI1_dom"/>
</dbReference>
<dbReference type="GO" id="GO:0046872">
    <property type="term" value="F:metal ion binding"/>
    <property type="evidence" value="ECO:0007669"/>
    <property type="project" value="UniProtKB-KW"/>
</dbReference>
<name>A0A8R2JV40_ACYPI</name>
<dbReference type="PANTHER" id="PTHR22930:SF269">
    <property type="entry name" value="NUCLEASE HARBI1-LIKE PROTEIN"/>
    <property type="match status" value="1"/>
</dbReference>
<dbReference type="Pfam" id="PF13359">
    <property type="entry name" value="DDE_Tnp_4"/>
    <property type="match status" value="1"/>
</dbReference>
<dbReference type="OMA" id="WRETANL"/>
<evidence type="ECO:0000256" key="6">
    <source>
        <dbReference type="ARBA" id="ARBA00022801"/>
    </source>
</evidence>
<evidence type="ECO:0000313" key="10">
    <source>
        <dbReference type="Proteomes" id="UP000007819"/>
    </source>
</evidence>
<dbReference type="Proteomes" id="UP000007819">
    <property type="component" value="Unassembled WGS sequence"/>
</dbReference>
<evidence type="ECO:0000313" key="9">
    <source>
        <dbReference type="EnsemblMetazoa" id="XP_029348192.1"/>
    </source>
</evidence>
<comment type="subcellular location">
    <subcellularLocation>
        <location evidence="2">Nucleus</location>
    </subcellularLocation>
</comment>
<organism evidence="9 10">
    <name type="scientific">Acyrthosiphon pisum</name>
    <name type="common">Pea aphid</name>
    <dbReference type="NCBI Taxonomy" id="7029"/>
    <lineage>
        <taxon>Eukaryota</taxon>
        <taxon>Metazoa</taxon>
        <taxon>Ecdysozoa</taxon>
        <taxon>Arthropoda</taxon>
        <taxon>Hexapoda</taxon>
        <taxon>Insecta</taxon>
        <taxon>Pterygota</taxon>
        <taxon>Neoptera</taxon>
        <taxon>Paraneoptera</taxon>
        <taxon>Hemiptera</taxon>
        <taxon>Sternorrhyncha</taxon>
        <taxon>Aphidomorpha</taxon>
        <taxon>Aphidoidea</taxon>
        <taxon>Aphididae</taxon>
        <taxon>Macrosiphini</taxon>
        <taxon>Acyrthosiphon</taxon>
    </lineage>
</organism>
<comment type="similarity">
    <text evidence="3">Belongs to the HARBI1 family.</text>
</comment>
<evidence type="ECO:0000256" key="3">
    <source>
        <dbReference type="ARBA" id="ARBA00006958"/>
    </source>
</evidence>
<evidence type="ECO:0000256" key="2">
    <source>
        <dbReference type="ARBA" id="ARBA00004123"/>
    </source>
</evidence>
<evidence type="ECO:0000256" key="1">
    <source>
        <dbReference type="ARBA" id="ARBA00001968"/>
    </source>
</evidence>
<dbReference type="AlphaFoldDB" id="A0A8R2JV40"/>
<dbReference type="KEGG" id="api:115034848"/>
<keyword evidence="10" id="KW-1185">Reference proteome</keyword>
<protein>
    <recommendedName>
        <fullName evidence="8">DDE Tnp4 domain-containing protein</fullName>
    </recommendedName>
</protein>